<evidence type="ECO:0000256" key="3">
    <source>
        <dbReference type="PROSITE-ProRule" id="PRU00176"/>
    </source>
</evidence>
<dbReference type="GO" id="GO:0003723">
    <property type="term" value="F:RNA binding"/>
    <property type="evidence" value="ECO:0007669"/>
    <property type="project" value="UniProtKB-UniRule"/>
</dbReference>
<keyword evidence="4" id="KW-0479">Metal-binding</keyword>
<feature type="domain" description="RRM" evidence="6">
    <location>
        <begin position="502"/>
        <end position="574"/>
    </location>
</feature>
<dbReference type="PANTHER" id="PTHR14398">
    <property type="entry name" value="RNA RECOGNITION RRM/RNP DOMAIN"/>
    <property type="match status" value="1"/>
</dbReference>
<dbReference type="PROSITE" id="PS50102">
    <property type="entry name" value="RRM"/>
    <property type="match status" value="1"/>
</dbReference>
<dbReference type="Proteomes" id="UP000193719">
    <property type="component" value="Unassembled WGS sequence"/>
</dbReference>
<keyword evidence="1 3" id="KW-0694">RNA-binding</keyword>
<feature type="compositionally biased region" description="Low complexity" evidence="5">
    <location>
        <begin position="272"/>
        <end position="288"/>
    </location>
</feature>
<feature type="compositionally biased region" description="Polar residues" evidence="5">
    <location>
        <begin position="142"/>
        <end position="159"/>
    </location>
</feature>
<organism evidence="8 9">
    <name type="scientific">Piromyces finnis</name>
    <dbReference type="NCBI Taxonomy" id="1754191"/>
    <lineage>
        <taxon>Eukaryota</taxon>
        <taxon>Fungi</taxon>
        <taxon>Fungi incertae sedis</taxon>
        <taxon>Chytridiomycota</taxon>
        <taxon>Chytridiomycota incertae sedis</taxon>
        <taxon>Neocallimastigomycetes</taxon>
        <taxon>Neocallimastigales</taxon>
        <taxon>Neocallimastigaceae</taxon>
        <taxon>Piromyces</taxon>
    </lineage>
</organism>
<proteinExistence type="predicted"/>
<dbReference type="Pfam" id="PF01480">
    <property type="entry name" value="PWI"/>
    <property type="match status" value="1"/>
</dbReference>
<name>A0A1Y1UYW9_9FUNG</name>
<dbReference type="InterPro" id="IPR002483">
    <property type="entry name" value="PWI_dom"/>
</dbReference>
<reference evidence="8 9" key="1">
    <citation type="submission" date="2016-08" db="EMBL/GenBank/DDBJ databases">
        <title>Genomes of anaerobic fungi encode conserved fungal cellulosomes for biomass hydrolysis.</title>
        <authorList>
            <consortium name="DOE Joint Genome Institute"/>
            <person name="Haitjema C.H."/>
            <person name="Gilmore S.P."/>
            <person name="Henske J.K."/>
            <person name="Solomon K.V."/>
            <person name="De Groot R."/>
            <person name="Kuo A."/>
            <person name="Mondo S.J."/>
            <person name="Salamov A.A."/>
            <person name="Labutti K."/>
            <person name="Zhao Z."/>
            <person name="Chiniquy J."/>
            <person name="Barry K."/>
            <person name="Brewer H.M."/>
            <person name="Purvine S.O."/>
            <person name="Wright A.T."/>
            <person name="Boxma B."/>
            <person name="Van Alen T."/>
            <person name="Hackstein J.H."/>
            <person name="Baker S.E."/>
            <person name="Grigoriev I.V."/>
            <person name="O'Malley M.A."/>
        </authorList>
    </citation>
    <scope>NUCLEOTIDE SEQUENCE [LARGE SCALE GENOMIC DNA]</scope>
    <source>
        <strain evidence="9">finn</strain>
    </source>
</reference>
<accession>A0A1Y1UYW9</accession>
<keyword evidence="4" id="KW-0863">Zinc-finger</keyword>
<dbReference type="InterPro" id="IPR045137">
    <property type="entry name" value="RBM26/27"/>
</dbReference>
<dbReference type="InterPro" id="IPR000571">
    <property type="entry name" value="Znf_CCCH"/>
</dbReference>
<comment type="function">
    <text evidence="2">May be involved in the turnover of nuclear polyadenylated (pA+) RNA.</text>
</comment>
<feature type="region of interest" description="Disordered" evidence="5">
    <location>
        <begin position="268"/>
        <end position="288"/>
    </location>
</feature>
<evidence type="ECO:0000256" key="4">
    <source>
        <dbReference type="PROSITE-ProRule" id="PRU00723"/>
    </source>
</evidence>
<evidence type="ECO:0000256" key="5">
    <source>
        <dbReference type="SAM" id="MobiDB-lite"/>
    </source>
</evidence>
<feature type="compositionally biased region" description="Basic and acidic residues" evidence="5">
    <location>
        <begin position="103"/>
        <end position="122"/>
    </location>
</feature>
<evidence type="ECO:0000259" key="6">
    <source>
        <dbReference type="PROSITE" id="PS50102"/>
    </source>
</evidence>
<dbReference type="CDD" id="cd12257">
    <property type="entry name" value="RRM1_RBM26_like"/>
    <property type="match status" value="1"/>
</dbReference>
<feature type="zinc finger region" description="C3H1-type" evidence="4">
    <location>
        <begin position="329"/>
        <end position="352"/>
    </location>
</feature>
<gene>
    <name evidence="8" type="ORF">BCR36DRAFT_140217</name>
</gene>
<comment type="caution">
    <text evidence="8">The sequence shown here is derived from an EMBL/GenBank/DDBJ whole genome shotgun (WGS) entry which is preliminary data.</text>
</comment>
<dbReference type="GO" id="GO:0008270">
    <property type="term" value="F:zinc ion binding"/>
    <property type="evidence" value="ECO:0007669"/>
    <property type="project" value="UniProtKB-KW"/>
</dbReference>
<dbReference type="GO" id="GO:0005634">
    <property type="term" value="C:nucleus"/>
    <property type="evidence" value="ECO:0007669"/>
    <property type="project" value="TreeGrafter"/>
</dbReference>
<feature type="region of interest" description="Disordered" evidence="5">
    <location>
        <begin position="399"/>
        <end position="498"/>
    </location>
</feature>
<feature type="compositionally biased region" description="Low complexity" evidence="5">
    <location>
        <begin position="431"/>
        <end position="445"/>
    </location>
</feature>
<dbReference type="OrthoDB" id="443401at2759"/>
<feature type="compositionally biased region" description="Polar residues" evidence="5">
    <location>
        <begin position="417"/>
        <end position="429"/>
    </location>
</feature>
<evidence type="ECO:0000313" key="8">
    <source>
        <dbReference type="EMBL" id="ORX43763.1"/>
    </source>
</evidence>
<reference evidence="8 9" key="2">
    <citation type="submission" date="2016-08" db="EMBL/GenBank/DDBJ databases">
        <title>Pervasive Adenine N6-methylation of Active Genes in Fungi.</title>
        <authorList>
            <consortium name="DOE Joint Genome Institute"/>
            <person name="Mondo S.J."/>
            <person name="Dannebaum R.O."/>
            <person name="Kuo R.C."/>
            <person name="Labutti K."/>
            <person name="Haridas S."/>
            <person name="Kuo A."/>
            <person name="Salamov A."/>
            <person name="Ahrendt S.R."/>
            <person name="Lipzen A."/>
            <person name="Sullivan W."/>
            <person name="Andreopoulos W.B."/>
            <person name="Clum A."/>
            <person name="Lindquist E."/>
            <person name="Daum C."/>
            <person name="Ramamoorthy G.K."/>
            <person name="Gryganskyi A."/>
            <person name="Culley D."/>
            <person name="Magnuson J.K."/>
            <person name="James T.Y."/>
            <person name="O'Malley M.A."/>
            <person name="Stajich J.E."/>
            <person name="Spatafora J.W."/>
            <person name="Visel A."/>
            <person name="Grigoriev I.V."/>
        </authorList>
    </citation>
    <scope>NUCLEOTIDE SEQUENCE [LARGE SCALE GENOMIC DNA]</scope>
    <source>
        <strain evidence="9">finn</strain>
    </source>
</reference>
<protein>
    <recommendedName>
        <fullName evidence="10">C3H1-type domain-containing protein</fullName>
    </recommendedName>
</protein>
<dbReference type="STRING" id="1754191.A0A1Y1UYW9"/>
<evidence type="ECO:0000259" key="7">
    <source>
        <dbReference type="PROSITE" id="PS50103"/>
    </source>
</evidence>
<keyword evidence="4" id="KW-0862">Zinc</keyword>
<dbReference type="InterPro" id="IPR012677">
    <property type="entry name" value="Nucleotide-bd_a/b_plait_sf"/>
</dbReference>
<evidence type="ECO:0000256" key="1">
    <source>
        <dbReference type="ARBA" id="ARBA00022884"/>
    </source>
</evidence>
<feature type="region of interest" description="Disordered" evidence="5">
    <location>
        <begin position="103"/>
        <end position="241"/>
    </location>
</feature>
<dbReference type="Gene3D" id="3.30.70.330">
    <property type="match status" value="2"/>
</dbReference>
<feature type="region of interest" description="Disordered" evidence="5">
    <location>
        <begin position="578"/>
        <end position="611"/>
    </location>
</feature>
<dbReference type="SMART" id="SM00360">
    <property type="entry name" value="RRM"/>
    <property type="match status" value="2"/>
</dbReference>
<dbReference type="PANTHER" id="PTHR14398:SF0">
    <property type="entry name" value="ZINC FINGER PROTEIN SWM"/>
    <property type="match status" value="1"/>
</dbReference>
<keyword evidence="9" id="KW-1185">Reference proteome</keyword>
<evidence type="ECO:0008006" key="10">
    <source>
        <dbReference type="Google" id="ProtNLM"/>
    </source>
</evidence>
<dbReference type="InterPro" id="IPR035979">
    <property type="entry name" value="RBD_domain_sf"/>
</dbReference>
<feature type="compositionally biased region" description="Low complexity" evidence="5">
    <location>
        <begin position="452"/>
        <end position="476"/>
    </location>
</feature>
<dbReference type="EMBL" id="MCFH01000050">
    <property type="protein sequence ID" value="ORX43763.1"/>
    <property type="molecule type" value="Genomic_DNA"/>
</dbReference>
<evidence type="ECO:0000313" key="9">
    <source>
        <dbReference type="Proteomes" id="UP000193719"/>
    </source>
</evidence>
<dbReference type="PROSITE" id="PS50103">
    <property type="entry name" value="ZF_C3H1"/>
    <property type="match status" value="1"/>
</dbReference>
<feature type="domain" description="C3H1-type" evidence="7">
    <location>
        <begin position="329"/>
        <end position="352"/>
    </location>
</feature>
<dbReference type="AlphaFoldDB" id="A0A1Y1UYW9"/>
<dbReference type="InterPro" id="IPR000504">
    <property type="entry name" value="RRM_dom"/>
</dbReference>
<feature type="compositionally biased region" description="Low complexity" evidence="5">
    <location>
        <begin position="170"/>
        <end position="204"/>
    </location>
</feature>
<dbReference type="SUPFAM" id="SSF54928">
    <property type="entry name" value="RNA-binding domain, RBD"/>
    <property type="match status" value="2"/>
</dbReference>
<sequence length="914" mass="104577">MIIKEDFQEGPFKQHLITILEPILLVYTFFKNCDADPETLADYVIALLTHTNQDISNKDLMNLCISQLEEFLKGETEDFVKQVFNILETKSYLPGYSGKIQEEKSSDLKRSHDDVQEQKEDSDQSDDDQNFKHKRTSRESRSPSLQSKSSDIDEQSQPPNKKYRTDNKSNKSSSNNQYDNKNQNKTNSFSNNNSNSNINNNNNLGKRRRNENDSDNSKGNGKYMRSNDSNEDGKNNFKNNYHQNQQNQINNNKHMNSKKTYQNMNQDFSYLNNNNMNNNNGNNGNNNNMWFNQNNQNMQVMQNNQNRFRGRNQQQFRNQTNNGMHPIQRCIDYDEKGYCLRGDMCPYDHGMDRIVVDEMASSNRRNFDNMMNNNIPPRMMPSMNQNNFNNQYMNGNNVFENDNSYLNTEGYDPERPSYNSNVGPSQWGNEQMDNSFQNNNMSNQNRMEDQLQSNQSNNNDIVKNNNNNNPQNTSGRGRSGRGRGRGRGGFGFNRHRQSAKQSILNIENIPPEYFAIDKINNYFKKFGTILNINLSPRHYKATIQFSQYNEANQAYNSPDPIFGNRFVKLYWAKTESEENDNSIQNEAEGIESPQSKNKSLEEEKPALSSEEMEQINIMKKSMISRHLEKQKAFMKQVENPNLTKPEKEEILNNIRLITESVKHIMNASPQNIKILAGNILQQPKETETNKPVEEKAVENTKLTAEEQLLKEKVESLKTEAANLGIDASAITAAAATSASVPSLRGRGGFRARGRGIHSWGRGGRSFRLDNRPTKLLIKGFSKDQQTQIKQHFELFGIVENFLVSKDNQSAIVHYQTRPQAEQAYIYGKKVEGINETLELSWFTETPDPKLYDIPATTVSGTSSAVAETLAQLANKINKINGSDNKAVVNLSSTLESLKAETKPTEEESKPESSI</sequence>
<evidence type="ECO:0000256" key="2">
    <source>
        <dbReference type="ARBA" id="ARBA00043866"/>
    </source>
</evidence>